<proteinExistence type="predicted"/>
<organism evidence="1 2">
    <name type="scientific">Galdieria sulphuraria</name>
    <name type="common">Red alga</name>
    <dbReference type="NCBI Taxonomy" id="130081"/>
    <lineage>
        <taxon>Eukaryota</taxon>
        <taxon>Rhodophyta</taxon>
        <taxon>Bangiophyceae</taxon>
        <taxon>Galdieriales</taxon>
        <taxon>Galdieriaceae</taxon>
        <taxon>Galdieria</taxon>
    </lineage>
</organism>
<gene>
    <name evidence="1" type="ORF">Gasu_53030</name>
</gene>
<dbReference type="GeneID" id="17086015"/>
<dbReference type="RefSeq" id="XP_005703602.1">
    <property type="nucleotide sequence ID" value="XM_005703545.1"/>
</dbReference>
<dbReference type="Proteomes" id="UP000030680">
    <property type="component" value="Unassembled WGS sequence"/>
</dbReference>
<evidence type="ECO:0000313" key="2">
    <source>
        <dbReference type="Proteomes" id="UP000030680"/>
    </source>
</evidence>
<evidence type="ECO:0000313" key="1">
    <source>
        <dbReference type="EMBL" id="EME27082.1"/>
    </source>
</evidence>
<dbReference type="Gramene" id="EME27082">
    <property type="protein sequence ID" value="EME27082"/>
    <property type="gene ID" value="Gasu_53030"/>
</dbReference>
<dbReference type="AlphaFoldDB" id="M2XB05"/>
<accession>M2XB05</accession>
<dbReference type="KEGG" id="gsl:Gasu_53030"/>
<name>M2XB05_GALSU</name>
<dbReference type="EMBL" id="KB454537">
    <property type="protein sequence ID" value="EME27082.1"/>
    <property type="molecule type" value="Genomic_DNA"/>
</dbReference>
<protein>
    <submittedName>
        <fullName evidence="1">Uncharacterized protein</fullName>
    </submittedName>
</protein>
<sequence length="241" mass="27908">MGFLQLPWLFIQPRWSLFFLFFVCFCDIPFGGYCKVTIEEFFNTFSGNWRLQISQLNNNSSNSGLFPIQLQSCLSPCVRHLYLTTRSDGIILQGSYMEFDQDEVVTNSLSLEFMGFPHNNSFKIFQDGLYLKDTNLSFKVSKSSVREEAFYIMSDSSISNRNISSLSCMGSVFKESMFWSCDDHIAWMIFGERLEEEEEEEKGGLRKYLPTIMIIVVFILVRKLQSFLLEKRATLVPTSFG</sequence>
<dbReference type="OrthoDB" id="10431524at2759"/>
<keyword evidence="2" id="KW-1185">Reference proteome</keyword>
<reference evidence="2" key="1">
    <citation type="journal article" date="2013" name="Science">
        <title>Gene transfer from bacteria and archaea facilitated evolution of an extremophilic eukaryote.</title>
        <authorList>
            <person name="Schonknecht G."/>
            <person name="Chen W.H."/>
            <person name="Ternes C.M."/>
            <person name="Barbier G.G."/>
            <person name="Shrestha R.P."/>
            <person name="Stanke M."/>
            <person name="Brautigam A."/>
            <person name="Baker B.J."/>
            <person name="Banfield J.F."/>
            <person name="Garavito R.M."/>
            <person name="Carr K."/>
            <person name="Wilkerson C."/>
            <person name="Rensing S.A."/>
            <person name="Gagneul D."/>
            <person name="Dickenson N.E."/>
            <person name="Oesterhelt C."/>
            <person name="Lercher M.J."/>
            <person name="Weber A.P."/>
        </authorList>
    </citation>
    <scope>NUCLEOTIDE SEQUENCE [LARGE SCALE GENOMIC DNA]</scope>
    <source>
        <strain evidence="2">074W</strain>
    </source>
</reference>